<dbReference type="PANTHER" id="PTHR36933">
    <property type="entry name" value="SLL0788 PROTEIN"/>
    <property type="match status" value="1"/>
</dbReference>
<accession>A0AAE7CL51</accession>
<feature type="domain" description="DUF305" evidence="2">
    <location>
        <begin position="52"/>
        <end position="204"/>
    </location>
</feature>
<name>A0AAE7CL51_STRAT</name>
<dbReference type="Gene3D" id="1.20.1260.10">
    <property type="match status" value="1"/>
</dbReference>
<organism evidence="4 6">
    <name type="scientific">Streptomyces antibioticus</name>
    <dbReference type="NCBI Taxonomy" id="1890"/>
    <lineage>
        <taxon>Bacteria</taxon>
        <taxon>Bacillati</taxon>
        <taxon>Actinomycetota</taxon>
        <taxon>Actinomycetes</taxon>
        <taxon>Kitasatosporales</taxon>
        <taxon>Streptomycetaceae</taxon>
        <taxon>Streptomyces</taxon>
    </lineage>
</organism>
<evidence type="ECO:0000313" key="6">
    <source>
        <dbReference type="Proteomes" id="UP000502504"/>
    </source>
</evidence>
<reference evidence="4 6" key="2">
    <citation type="submission" date="2020-03" db="EMBL/GenBank/DDBJ databases">
        <title>Is there a link between lipid content and antibiotic production in Streptomyces?</title>
        <authorList>
            <person name="David M."/>
            <person name="Lejeune C."/>
            <person name="Abreu S."/>
            <person name="Thibessard A."/>
            <person name="Leblond P."/>
            <person name="Chaminade P."/>
            <person name="Virolle M.-J."/>
        </authorList>
    </citation>
    <scope>NUCLEOTIDE SEQUENCE [LARGE SCALE GENOMIC DNA]</scope>
    <source>
        <strain evidence="4 6">DSM 41481</strain>
    </source>
</reference>
<evidence type="ECO:0000313" key="5">
    <source>
        <dbReference type="Proteomes" id="UP000190306"/>
    </source>
</evidence>
<gene>
    <name evidence="3" type="ORF">AFM16_16830</name>
    <name evidence="4" type="ORF">HCX60_17110</name>
</gene>
<keyword evidence="5" id="KW-1185">Reference proteome</keyword>
<feature type="signal peptide" evidence="1">
    <location>
        <begin position="1"/>
        <end position="26"/>
    </location>
</feature>
<evidence type="ECO:0000313" key="4">
    <source>
        <dbReference type="EMBL" id="QIT45052.1"/>
    </source>
</evidence>
<dbReference type="EMBL" id="LHQL01000009">
    <property type="protein sequence ID" value="OOQ50909.1"/>
    <property type="molecule type" value="Genomic_DNA"/>
</dbReference>
<dbReference type="Proteomes" id="UP000190306">
    <property type="component" value="Chromosome"/>
</dbReference>
<reference evidence="3 5" key="1">
    <citation type="submission" date="2015-07" db="EMBL/GenBank/DDBJ databases">
        <title>Draft Genome Sequence of Streptomyces antibioticus, IMRU 3720 reveals insights in the evolution of actinomycin biosynthetic gene clusters in Streptomyces.</title>
        <authorList>
            <person name="Crnovcic I."/>
            <person name="Ruckert C."/>
            <person name="Kalinowksi J."/>
            <person name="Keller U."/>
        </authorList>
    </citation>
    <scope>NUCLEOTIDE SEQUENCE [LARGE SCALE GENOMIC DNA]</scope>
    <source>
        <strain evidence="3 5">DSM 41481</strain>
    </source>
</reference>
<dbReference type="AlphaFoldDB" id="A0AAE7CL51"/>
<dbReference type="InterPro" id="IPR012347">
    <property type="entry name" value="Ferritin-like"/>
</dbReference>
<protein>
    <submittedName>
        <fullName evidence="3">Copper resistance protein</fullName>
    </submittedName>
    <submittedName>
        <fullName evidence="4">DUF305 domain-containing protein</fullName>
    </submittedName>
</protein>
<evidence type="ECO:0000256" key="1">
    <source>
        <dbReference type="SAM" id="SignalP"/>
    </source>
</evidence>
<evidence type="ECO:0000259" key="2">
    <source>
        <dbReference type="Pfam" id="PF03713"/>
    </source>
</evidence>
<evidence type="ECO:0000313" key="3">
    <source>
        <dbReference type="EMBL" id="OOQ50909.1"/>
    </source>
</evidence>
<proteinExistence type="predicted"/>
<keyword evidence="1" id="KW-0732">Signal</keyword>
<dbReference type="Proteomes" id="UP000502504">
    <property type="component" value="Chromosome"/>
</dbReference>
<dbReference type="PROSITE" id="PS51257">
    <property type="entry name" value="PROKAR_LIPOPROTEIN"/>
    <property type="match status" value="1"/>
</dbReference>
<dbReference type="PANTHER" id="PTHR36933:SF1">
    <property type="entry name" value="SLL0788 PROTEIN"/>
    <property type="match status" value="1"/>
</dbReference>
<dbReference type="RefSeq" id="WP_078633812.1">
    <property type="nucleotide sequence ID" value="NZ_CM007717.1"/>
</dbReference>
<dbReference type="Pfam" id="PF03713">
    <property type="entry name" value="DUF305"/>
    <property type="match status" value="1"/>
</dbReference>
<sequence length="207" mass="21479">MHSKRFLVRRTVAVAAAGAAALVLVACGGDRDRDGGKAASTSAAQSTYGAADVAFATGMIPHHRQAVEMAGLAAGRAQSPEVKKLAADIEKAQGPEIETLSGWLTSWGEEVPAPGAMDHFAHGDMQGMEGMEGMMSGEEMGRLQDSSGSAFDTAFLRMMIEHHKGAVAMAEVEQADGAYAPAKAMAGDIITSQTAEITRMSALLGQD</sequence>
<feature type="chain" id="PRO_5042161757" evidence="1">
    <location>
        <begin position="27"/>
        <end position="207"/>
    </location>
</feature>
<dbReference type="InterPro" id="IPR005183">
    <property type="entry name" value="DUF305_CopM-like"/>
</dbReference>
<dbReference type="EMBL" id="CP050692">
    <property type="protein sequence ID" value="QIT45052.1"/>
    <property type="molecule type" value="Genomic_DNA"/>
</dbReference>